<dbReference type="GO" id="GO:0046872">
    <property type="term" value="F:metal ion binding"/>
    <property type="evidence" value="ECO:0007669"/>
    <property type="project" value="InterPro"/>
</dbReference>
<proteinExistence type="predicted"/>
<dbReference type="Pfam" id="PF25137">
    <property type="entry name" value="ADH_Fe_C"/>
    <property type="match status" value="1"/>
</dbReference>
<dbReference type="OrthoDB" id="339764at2759"/>
<dbReference type="InterPro" id="IPR039697">
    <property type="entry name" value="Alcohol_dehydrogenase_Fe"/>
</dbReference>
<protein>
    <submittedName>
        <fullName evidence="5">Dehydroquinate synthase-like protein</fullName>
    </submittedName>
</protein>
<keyword evidence="6" id="KW-1185">Reference proteome</keyword>
<dbReference type="Gene3D" id="1.20.1090.10">
    <property type="entry name" value="Dehydroquinate synthase-like - alpha domain"/>
    <property type="match status" value="1"/>
</dbReference>
<keyword evidence="1" id="KW-0560">Oxidoreductase</keyword>
<dbReference type="PANTHER" id="PTHR11496">
    <property type="entry name" value="ALCOHOL DEHYDROGENASE"/>
    <property type="match status" value="1"/>
</dbReference>
<dbReference type="Pfam" id="PF00465">
    <property type="entry name" value="Fe-ADH"/>
    <property type="match status" value="1"/>
</dbReference>
<dbReference type="EMBL" id="KZ613514">
    <property type="protein sequence ID" value="PMD15300.1"/>
    <property type="molecule type" value="Genomic_DNA"/>
</dbReference>
<dbReference type="InterPro" id="IPR001670">
    <property type="entry name" value="ADH_Fe/GldA"/>
</dbReference>
<dbReference type="SUPFAM" id="SSF56796">
    <property type="entry name" value="Dehydroquinate synthase-like"/>
    <property type="match status" value="1"/>
</dbReference>
<dbReference type="GO" id="GO:0004022">
    <property type="term" value="F:alcohol dehydrogenase (NAD+) activity"/>
    <property type="evidence" value="ECO:0007669"/>
    <property type="project" value="TreeGrafter"/>
</dbReference>
<evidence type="ECO:0000256" key="1">
    <source>
        <dbReference type="ARBA" id="ARBA00023002"/>
    </source>
</evidence>
<evidence type="ECO:0000313" key="6">
    <source>
        <dbReference type="Proteomes" id="UP000235672"/>
    </source>
</evidence>
<feature type="domain" description="Alcohol dehydrogenase iron-type/glycerol dehydrogenase GldA" evidence="3">
    <location>
        <begin position="49"/>
        <end position="213"/>
    </location>
</feature>
<dbReference type="CDD" id="cd08192">
    <property type="entry name" value="MAR-like"/>
    <property type="match status" value="1"/>
</dbReference>
<dbReference type="InterPro" id="IPR056798">
    <property type="entry name" value="ADH_Fe_C"/>
</dbReference>
<name>A0A2J6PMN9_9HELO</name>
<organism evidence="5 6">
    <name type="scientific">Hyaloscypha hepaticicola</name>
    <dbReference type="NCBI Taxonomy" id="2082293"/>
    <lineage>
        <taxon>Eukaryota</taxon>
        <taxon>Fungi</taxon>
        <taxon>Dikarya</taxon>
        <taxon>Ascomycota</taxon>
        <taxon>Pezizomycotina</taxon>
        <taxon>Leotiomycetes</taxon>
        <taxon>Helotiales</taxon>
        <taxon>Hyaloscyphaceae</taxon>
        <taxon>Hyaloscypha</taxon>
    </lineage>
</organism>
<gene>
    <name evidence="5" type="ORF">NA56DRAFT_754054</name>
</gene>
<sequence>MSSTENDAEVYKPAFAEPPSSKVSGTAETSSLVSPYVSYGLPYAEACAKHVTKTFKASRVYIIASGTLSRETDRLEKLIEALEAKDVKVIGVKKGMRPHTPWTQIIEIAHEARGGNADCIITLGAGSLTDGAKIVVLALANNITDPKDLADYSIEAKTPKTGVKPPTVPLICIPTSLSGGEYFSLAGGTDDITTKHKQGFLQNGMGVRLIILDAELCLGTPWFHWLSTGVRSIDHCVEALCSLEATPESDKDAEAGLRLLVPWLLETKRDESNVEARHHCQMGVRHAMKNVRAGIPMGGSHAIGHQLGPMGVGHGVTSCIMCPAVMKWNIEHGKENPEIQKKQDKVRSILWSEPSAAELFKGAGLSQDKADLGDLLDVIIRTLGLPRTLKDVGIGGDQIDKLSKRTLDDFWALTNPIPLSDAAQVKSILEMVVS</sequence>
<dbReference type="PANTHER" id="PTHR11496:SF107">
    <property type="entry name" value="ALCOHOL DEHYDROGENASE, PUTATIVE (AFU_ORTHOLOGUE AFUA_1G06800)-RELATED"/>
    <property type="match status" value="1"/>
</dbReference>
<dbReference type="GO" id="GO:0005739">
    <property type="term" value="C:mitochondrion"/>
    <property type="evidence" value="ECO:0007669"/>
    <property type="project" value="TreeGrafter"/>
</dbReference>
<evidence type="ECO:0000259" key="3">
    <source>
        <dbReference type="Pfam" id="PF00465"/>
    </source>
</evidence>
<evidence type="ECO:0000256" key="2">
    <source>
        <dbReference type="SAM" id="MobiDB-lite"/>
    </source>
</evidence>
<evidence type="ECO:0000313" key="5">
    <source>
        <dbReference type="EMBL" id="PMD15300.1"/>
    </source>
</evidence>
<dbReference type="Proteomes" id="UP000235672">
    <property type="component" value="Unassembled WGS sequence"/>
</dbReference>
<dbReference type="STRING" id="1745343.A0A2J6PMN9"/>
<feature type="region of interest" description="Disordered" evidence="2">
    <location>
        <begin position="1"/>
        <end position="27"/>
    </location>
</feature>
<evidence type="ECO:0000259" key="4">
    <source>
        <dbReference type="Pfam" id="PF25137"/>
    </source>
</evidence>
<feature type="domain" description="Fe-containing alcohol dehydrogenase-like C-terminal" evidence="4">
    <location>
        <begin position="227"/>
        <end position="430"/>
    </location>
</feature>
<dbReference type="AlphaFoldDB" id="A0A2J6PMN9"/>
<dbReference type="Gene3D" id="3.40.50.1970">
    <property type="match status" value="1"/>
</dbReference>
<reference evidence="5 6" key="1">
    <citation type="submission" date="2016-05" db="EMBL/GenBank/DDBJ databases">
        <title>A degradative enzymes factory behind the ericoid mycorrhizal symbiosis.</title>
        <authorList>
            <consortium name="DOE Joint Genome Institute"/>
            <person name="Martino E."/>
            <person name="Morin E."/>
            <person name="Grelet G."/>
            <person name="Kuo A."/>
            <person name="Kohler A."/>
            <person name="Daghino S."/>
            <person name="Barry K."/>
            <person name="Choi C."/>
            <person name="Cichocki N."/>
            <person name="Clum A."/>
            <person name="Copeland A."/>
            <person name="Hainaut M."/>
            <person name="Haridas S."/>
            <person name="Labutti K."/>
            <person name="Lindquist E."/>
            <person name="Lipzen A."/>
            <person name="Khouja H.-R."/>
            <person name="Murat C."/>
            <person name="Ohm R."/>
            <person name="Olson A."/>
            <person name="Spatafora J."/>
            <person name="Veneault-Fourrey C."/>
            <person name="Henrissat B."/>
            <person name="Grigoriev I."/>
            <person name="Martin F."/>
            <person name="Perotto S."/>
        </authorList>
    </citation>
    <scope>NUCLEOTIDE SEQUENCE [LARGE SCALE GENOMIC DNA]</scope>
    <source>
        <strain evidence="5 6">UAMH 7357</strain>
    </source>
</reference>
<accession>A0A2J6PMN9</accession>